<dbReference type="SUPFAM" id="SSF53790">
    <property type="entry name" value="Tetrapyrrole methylase"/>
    <property type="match status" value="1"/>
</dbReference>
<dbReference type="FunFam" id="3.40.1010.10:FF:000001">
    <property type="entry name" value="Siroheme synthase"/>
    <property type="match status" value="1"/>
</dbReference>
<dbReference type="RefSeq" id="WP_059345060.1">
    <property type="nucleotide sequence ID" value="NZ_CP140570.1"/>
</dbReference>
<evidence type="ECO:0000256" key="4">
    <source>
        <dbReference type="ARBA" id="ARBA00022679"/>
    </source>
</evidence>
<dbReference type="PROSITE" id="PS00840">
    <property type="entry name" value="SUMT_2"/>
    <property type="match status" value="1"/>
</dbReference>
<proteinExistence type="inferred from homology"/>
<protein>
    <recommendedName>
        <fullName evidence="2">uroporphyrinogen-III C-methyltransferase</fullName>
        <ecNumber evidence="2">2.1.1.107</ecNumber>
    </recommendedName>
</protein>
<dbReference type="InterPro" id="IPR014776">
    <property type="entry name" value="4pyrrole_Mease_sub2"/>
</dbReference>
<dbReference type="NCBIfam" id="TIGR01469">
    <property type="entry name" value="cobA_cysG_Cterm"/>
    <property type="match status" value="1"/>
</dbReference>
<evidence type="ECO:0000256" key="2">
    <source>
        <dbReference type="ARBA" id="ARBA00012162"/>
    </source>
</evidence>
<dbReference type="InterPro" id="IPR006366">
    <property type="entry name" value="CobA/CysG_C"/>
</dbReference>
<organism evidence="10 11">
    <name type="scientific">Elizabethkingia miricola</name>
    <name type="common">Chryseobacterium miricola</name>
    <dbReference type="NCBI Taxonomy" id="172045"/>
    <lineage>
        <taxon>Bacteria</taxon>
        <taxon>Pseudomonadati</taxon>
        <taxon>Bacteroidota</taxon>
        <taxon>Flavobacteriia</taxon>
        <taxon>Flavobacteriales</taxon>
        <taxon>Weeksellaceae</taxon>
        <taxon>Elizabethkingia</taxon>
    </lineage>
</organism>
<dbReference type="GO" id="GO:0006779">
    <property type="term" value="P:porphyrin-containing compound biosynthetic process"/>
    <property type="evidence" value="ECO:0007669"/>
    <property type="project" value="UniProtKB-KW"/>
</dbReference>
<dbReference type="NCBIfam" id="NF004790">
    <property type="entry name" value="PRK06136.1"/>
    <property type="match status" value="1"/>
</dbReference>
<keyword evidence="5" id="KW-0949">S-adenosyl-L-methionine</keyword>
<evidence type="ECO:0000256" key="8">
    <source>
        <dbReference type="RuleBase" id="RU003960"/>
    </source>
</evidence>
<reference evidence="10 11" key="1">
    <citation type="submission" date="2015-11" db="EMBL/GenBank/DDBJ databases">
        <authorList>
            <person name="Nicholson A.C."/>
            <person name="Humrighouse B.W."/>
            <person name="Graziano J."/>
            <person name="Lasker B."/>
            <person name="Whitney A.M."/>
            <person name="Mcquiston J.R."/>
        </authorList>
    </citation>
    <scope>NUCLEOTIDE SEQUENCE [LARGE SCALE GENOMIC DNA]</scope>
    <source>
        <strain evidence="10 11">G4071</strain>
    </source>
</reference>
<comment type="caution">
    <text evidence="10">The sequence shown here is derived from an EMBL/GenBank/DDBJ whole genome shotgun (WGS) entry which is preliminary data.</text>
</comment>
<evidence type="ECO:0000256" key="3">
    <source>
        <dbReference type="ARBA" id="ARBA00022603"/>
    </source>
</evidence>
<keyword evidence="6" id="KW-0627">Porphyrin biosynthesis</keyword>
<dbReference type="Pfam" id="PF00590">
    <property type="entry name" value="TP_methylase"/>
    <property type="match status" value="1"/>
</dbReference>
<evidence type="ECO:0000313" key="11">
    <source>
        <dbReference type="Proteomes" id="UP000064412"/>
    </source>
</evidence>
<evidence type="ECO:0000256" key="6">
    <source>
        <dbReference type="ARBA" id="ARBA00023244"/>
    </source>
</evidence>
<dbReference type="EMBL" id="LNOI01000004">
    <property type="protein sequence ID" value="KUY17027.1"/>
    <property type="molecule type" value="Genomic_DNA"/>
</dbReference>
<dbReference type="InterPro" id="IPR050161">
    <property type="entry name" value="Siro_Cobalamin_biosynth"/>
</dbReference>
<dbReference type="GO" id="GO:0032259">
    <property type="term" value="P:methylation"/>
    <property type="evidence" value="ECO:0007669"/>
    <property type="project" value="UniProtKB-KW"/>
</dbReference>
<dbReference type="Gene3D" id="3.40.1010.10">
    <property type="entry name" value="Cobalt-precorrin-4 Transmethylase, Domain 1"/>
    <property type="match status" value="1"/>
</dbReference>
<dbReference type="Gene3D" id="3.30.950.10">
    <property type="entry name" value="Methyltransferase, Cobalt-precorrin-4 Transmethylase, Domain 2"/>
    <property type="match status" value="1"/>
</dbReference>
<comment type="similarity">
    <text evidence="1 8">Belongs to the precorrin methyltransferase family.</text>
</comment>
<dbReference type="EC" id="2.1.1.107" evidence="2"/>
<dbReference type="InterPro" id="IPR000878">
    <property type="entry name" value="4pyrrol_Mease"/>
</dbReference>
<dbReference type="InterPro" id="IPR003043">
    <property type="entry name" value="Uropor_MeTrfase_CS"/>
</dbReference>
<dbReference type="PANTHER" id="PTHR45790">
    <property type="entry name" value="SIROHEME SYNTHASE-RELATED"/>
    <property type="match status" value="1"/>
</dbReference>
<feature type="domain" description="Tetrapyrrole methylase" evidence="9">
    <location>
        <begin position="9"/>
        <end position="220"/>
    </location>
</feature>
<accession>A0ABD4DJK2</accession>
<dbReference type="InterPro" id="IPR035996">
    <property type="entry name" value="4pyrrol_Methylase_sf"/>
</dbReference>
<dbReference type="GO" id="GO:0004851">
    <property type="term" value="F:uroporphyrin-III C-methyltransferase activity"/>
    <property type="evidence" value="ECO:0007669"/>
    <property type="project" value="UniProtKB-EC"/>
</dbReference>
<dbReference type="PROSITE" id="PS00839">
    <property type="entry name" value="SUMT_1"/>
    <property type="match status" value="1"/>
</dbReference>
<evidence type="ECO:0000259" key="9">
    <source>
        <dbReference type="Pfam" id="PF00590"/>
    </source>
</evidence>
<keyword evidence="4 8" id="KW-0808">Transferase</keyword>
<dbReference type="CDD" id="cd11642">
    <property type="entry name" value="SUMT"/>
    <property type="match status" value="1"/>
</dbReference>
<comment type="pathway">
    <text evidence="7">Porphyrin-containing compound metabolism; siroheme biosynthesis; precorrin-2 from uroporphyrinogen III: step 1/1.</text>
</comment>
<dbReference type="AlphaFoldDB" id="A0ABD4DJK2"/>
<keyword evidence="3 8" id="KW-0489">Methyltransferase</keyword>
<evidence type="ECO:0000256" key="5">
    <source>
        <dbReference type="ARBA" id="ARBA00022691"/>
    </source>
</evidence>
<dbReference type="PANTHER" id="PTHR45790:SF3">
    <property type="entry name" value="S-ADENOSYL-L-METHIONINE-DEPENDENT UROPORPHYRINOGEN III METHYLTRANSFERASE, CHLOROPLASTIC"/>
    <property type="match status" value="1"/>
</dbReference>
<evidence type="ECO:0000313" key="10">
    <source>
        <dbReference type="EMBL" id="KUY17027.1"/>
    </source>
</evidence>
<evidence type="ECO:0000256" key="7">
    <source>
        <dbReference type="ARBA" id="ARBA00025705"/>
    </source>
</evidence>
<name>A0ABD4DJK2_ELIMR</name>
<gene>
    <name evidence="10" type="ORF">ATB95_11625</name>
</gene>
<dbReference type="InterPro" id="IPR014777">
    <property type="entry name" value="4pyrrole_Mease_sub1"/>
</dbReference>
<evidence type="ECO:0000256" key="1">
    <source>
        <dbReference type="ARBA" id="ARBA00005879"/>
    </source>
</evidence>
<sequence length="281" mass="31152">MKTTNKTPKVYLIGAGPGDPDLITVKAIRAIAEADVILCDRLVSPEIVDNYVGKETEIVYVGKECSKKASTPQSSINELMVEYALQNKTVARLKGGDVSIFSNILDELQVLKENRIAYEIIPGVTAALGAAAYAGMPLTARGYATSVRFLTYYKSEILTEDYWKEIAETNDTLVFYMSVGNLTNLVDKFKEYGVSSEKKIAVIEQATTPFQKVYTSSFEDFAQTLGHKLFASPSLVVIGKIVNLHEEFSWLQNTDEEGLYFKSITNGSLLPKTQNFFEYAV</sequence>
<dbReference type="Proteomes" id="UP000064412">
    <property type="component" value="Unassembled WGS sequence"/>
</dbReference>